<sequence length="211" mass="24625">MDWLGGVHVRSWESLKDWARLCRFFCCCVPAILIILWMIDAICGAIYYEAWSPKFDLEDILVTSFNITPTYEELGELELNYDIQFSVRARRFSRLHSIEKFSYHFTTLYNGFILGESHVSDFRPLILESDKTCVVKSTQSAQHFPLEYNTWNSLRNDSREHSNMLMQIEIKGQVTSDLFWCMEKAQSRSCNVSIRSATLASRLLNKTCNDF</sequence>
<name>A0A8T0HTC3_CERPU</name>
<organism evidence="2 3">
    <name type="scientific">Ceratodon purpureus</name>
    <name type="common">Fire moss</name>
    <name type="synonym">Dicranum purpureum</name>
    <dbReference type="NCBI Taxonomy" id="3225"/>
    <lineage>
        <taxon>Eukaryota</taxon>
        <taxon>Viridiplantae</taxon>
        <taxon>Streptophyta</taxon>
        <taxon>Embryophyta</taxon>
        <taxon>Bryophyta</taxon>
        <taxon>Bryophytina</taxon>
        <taxon>Bryopsida</taxon>
        <taxon>Dicranidae</taxon>
        <taxon>Pseudoditrichales</taxon>
        <taxon>Ditrichaceae</taxon>
        <taxon>Ceratodon</taxon>
    </lineage>
</organism>
<proteinExistence type="predicted"/>
<keyword evidence="1" id="KW-0812">Transmembrane</keyword>
<evidence type="ECO:0000313" key="3">
    <source>
        <dbReference type="Proteomes" id="UP000822688"/>
    </source>
</evidence>
<keyword evidence="1" id="KW-0472">Membrane</keyword>
<evidence type="ECO:0000256" key="1">
    <source>
        <dbReference type="SAM" id="Phobius"/>
    </source>
</evidence>
<accession>A0A8T0HTC3</accession>
<evidence type="ECO:0000313" key="2">
    <source>
        <dbReference type="EMBL" id="KAG0574204.1"/>
    </source>
</evidence>
<dbReference type="EMBL" id="CM026426">
    <property type="protein sequence ID" value="KAG0574204.1"/>
    <property type="molecule type" value="Genomic_DNA"/>
</dbReference>
<feature type="transmembrane region" description="Helical" evidence="1">
    <location>
        <begin position="21"/>
        <end position="48"/>
    </location>
</feature>
<protein>
    <submittedName>
        <fullName evidence="2">Uncharacterized protein</fullName>
    </submittedName>
</protein>
<keyword evidence="1" id="KW-1133">Transmembrane helix</keyword>
<dbReference type="Proteomes" id="UP000822688">
    <property type="component" value="Chromosome V"/>
</dbReference>
<reference evidence="2" key="1">
    <citation type="submission" date="2020-06" db="EMBL/GenBank/DDBJ databases">
        <title>WGS assembly of Ceratodon purpureus strain R40.</title>
        <authorList>
            <person name="Carey S.B."/>
            <person name="Jenkins J."/>
            <person name="Shu S."/>
            <person name="Lovell J.T."/>
            <person name="Sreedasyam A."/>
            <person name="Maumus F."/>
            <person name="Tiley G.P."/>
            <person name="Fernandez-Pozo N."/>
            <person name="Barry K."/>
            <person name="Chen C."/>
            <person name="Wang M."/>
            <person name="Lipzen A."/>
            <person name="Daum C."/>
            <person name="Saski C.A."/>
            <person name="Payton A.C."/>
            <person name="Mcbreen J.C."/>
            <person name="Conrad R.E."/>
            <person name="Kollar L.M."/>
            <person name="Olsson S."/>
            <person name="Huttunen S."/>
            <person name="Landis J.B."/>
            <person name="Wickett N.J."/>
            <person name="Johnson M.G."/>
            <person name="Rensing S.A."/>
            <person name="Grimwood J."/>
            <person name="Schmutz J."/>
            <person name="Mcdaniel S.F."/>
        </authorList>
    </citation>
    <scope>NUCLEOTIDE SEQUENCE</scope>
    <source>
        <strain evidence="2">R40</strain>
    </source>
</reference>
<comment type="caution">
    <text evidence="2">The sequence shown here is derived from an EMBL/GenBank/DDBJ whole genome shotgun (WGS) entry which is preliminary data.</text>
</comment>
<gene>
    <name evidence="2" type="ORF">KC19_VG243600</name>
</gene>
<keyword evidence="3" id="KW-1185">Reference proteome</keyword>
<dbReference type="AlphaFoldDB" id="A0A8T0HTC3"/>